<organism evidence="2 3">
    <name type="scientific">Algoriphagus marincola HL-49</name>
    <dbReference type="NCBI Taxonomy" id="1305737"/>
    <lineage>
        <taxon>Bacteria</taxon>
        <taxon>Pseudomonadati</taxon>
        <taxon>Bacteroidota</taxon>
        <taxon>Cytophagia</taxon>
        <taxon>Cytophagales</taxon>
        <taxon>Cyclobacteriaceae</taxon>
        <taxon>Algoriphagus</taxon>
    </lineage>
</organism>
<protein>
    <recommendedName>
        <fullName evidence="1">Sulfatase-modifying factor enzyme-like domain-containing protein</fullName>
    </recommendedName>
</protein>
<sequence length="236" mass="27057">MKTLFLLLLLFTFSQQNPEKMVLVSNPDLGYDFWIDTHEVTMAEFERFQLATGYQTTCERRGTGPKATGTSPSELFEGLNWRHDQDGKLIAKKWYDKLPVTRVSLNDIKAYAKWAGKRLPTVREWKIAAAGGVWPPIYKYSGSNKANRVGWFDSNSKMEIQPIGTLEPNQLGIYDMSGNVEEFALLEKNGEVYNRIGGRFFSDKDHMAIEDDYSFDIKDPEYCSAFFGFRLVKDVD</sequence>
<proteinExistence type="predicted"/>
<evidence type="ECO:0000313" key="2">
    <source>
        <dbReference type="EMBL" id="KPQ19815.1"/>
    </source>
</evidence>
<dbReference type="InterPro" id="IPR042095">
    <property type="entry name" value="SUMF_sf"/>
</dbReference>
<evidence type="ECO:0000259" key="1">
    <source>
        <dbReference type="Pfam" id="PF03781"/>
    </source>
</evidence>
<dbReference type="PANTHER" id="PTHR23150">
    <property type="entry name" value="SULFATASE MODIFYING FACTOR 1, 2"/>
    <property type="match status" value="1"/>
</dbReference>
<comment type="caution">
    <text evidence="2">The sequence shown here is derived from an EMBL/GenBank/DDBJ whole genome shotgun (WGS) entry which is preliminary data.</text>
</comment>
<reference evidence="2 3" key="1">
    <citation type="submission" date="2015-09" db="EMBL/GenBank/DDBJ databases">
        <title>Identification and resolution of microdiversity through metagenomic sequencing of parallel consortia.</title>
        <authorList>
            <person name="Nelson W.C."/>
            <person name="Romine M.F."/>
            <person name="Lindemann S.R."/>
        </authorList>
    </citation>
    <scope>NUCLEOTIDE SEQUENCE [LARGE SCALE GENOMIC DNA]</scope>
    <source>
        <strain evidence="2">HL-49</strain>
    </source>
</reference>
<dbReference type="Pfam" id="PF03781">
    <property type="entry name" value="FGE-sulfatase"/>
    <property type="match status" value="1"/>
</dbReference>
<dbReference type="InterPro" id="IPR051043">
    <property type="entry name" value="Sulfatase_Mod_Factor_Kinase"/>
</dbReference>
<name>A0A0P7XSE8_9BACT</name>
<dbReference type="InterPro" id="IPR005532">
    <property type="entry name" value="SUMF_dom"/>
</dbReference>
<dbReference type="EMBL" id="LJXT01000005">
    <property type="protein sequence ID" value="KPQ19815.1"/>
    <property type="molecule type" value="Genomic_DNA"/>
</dbReference>
<accession>A0A0P7XSE8</accession>
<dbReference type="PANTHER" id="PTHR23150:SF19">
    <property type="entry name" value="FORMYLGLYCINE-GENERATING ENZYME"/>
    <property type="match status" value="1"/>
</dbReference>
<dbReference type="Gene3D" id="3.90.1580.10">
    <property type="entry name" value="paralog of FGE (formylglycine-generating enzyme)"/>
    <property type="match status" value="1"/>
</dbReference>
<dbReference type="InterPro" id="IPR016187">
    <property type="entry name" value="CTDL_fold"/>
</dbReference>
<dbReference type="STRING" id="1305737.GCA_000526355_02312"/>
<dbReference type="GO" id="GO:0120147">
    <property type="term" value="F:formylglycine-generating oxidase activity"/>
    <property type="evidence" value="ECO:0007669"/>
    <property type="project" value="TreeGrafter"/>
</dbReference>
<feature type="domain" description="Sulfatase-modifying factor enzyme-like" evidence="1">
    <location>
        <begin position="28"/>
        <end position="184"/>
    </location>
</feature>
<gene>
    <name evidence="2" type="ORF">HLUCCX10_01350</name>
</gene>
<dbReference type="SUPFAM" id="SSF56436">
    <property type="entry name" value="C-type lectin-like"/>
    <property type="match status" value="1"/>
</dbReference>
<dbReference type="PATRIC" id="fig|1305737.6.peg.887"/>
<dbReference type="eggNOG" id="COG1262">
    <property type="taxonomic scope" value="Bacteria"/>
</dbReference>
<evidence type="ECO:0000313" key="3">
    <source>
        <dbReference type="Proteomes" id="UP000050421"/>
    </source>
</evidence>
<dbReference type="Proteomes" id="UP000050421">
    <property type="component" value="Unassembled WGS sequence"/>
</dbReference>
<dbReference type="OrthoDB" id="9768004at2"/>
<dbReference type="AlphaFoldDB" id="A0A0P7XSE8"/>